<dbReference type="EMBL" id="GBRH01194251">
    <property type="protein sequence ID" value="JAE03645.1"/>
    <property type="molecule type" value="Transcribed_RNA"/>
</dbReference>
<accession>A0A0A9ESG6</accession>
<reference evidence="1" key="2">
    <citation type="journal article" date="2015" name="Data Brief">
        <title>Shoot transcriptome of the giant reed, Arundo donax.</title>
        <authorList>
            <person name="Barrero R.A."/>
            <person name="Guerrero F.D."/>
            <person name="Moolhuijzen P."/>
            <person name="Goolsby J.A."/>
            <person name="Tidwell J."/>
            <person name="Bellgard S.E."/>
            <person name="Bellgard M.I."/>
        </authorList>
    </citation>
    <scope>NUCLEOTIDE SEQUENCE</scope>
    <source>
        <tissue evidence="1">Shoot tissue taken approximately 20 cm above the soil surface</tissue>
    </source>
</reference>
<sequence>MPSPYTVIEIFMTQYRCKRERNARKKFSNVF</sequence>
<organism evidence="1">
    <name type="scientific">Arundo donax</name>
    <name type="common">Giant reed</name>
    <name type="synonym">Donax arundinaceus</name>
    <dbReference type="NCBI Taxonomy" id="35708"/>
    <lineage>
        <taxon>Eukaryota</taxon>
        <taxon>Viridiplantae</taxon>
        <taxon>Streptophyta</taxon>
        <taxon>Embryophyta</taxon>
        <taxon>Tracheophyta</taxon>
        <taxon>Spermatophyta</taxon>
        <taxon>Magnoliopsida</taxon>
        <taxon>Liliopsida</taxon>
        <taxon>Poales</taxon>
        <taxon>Poaceae</taxon>
        <taxon>PACMAD clade</taxon>
        <taxon>Arundinoideae</taxon>
        <taxon>Arundineae</taxon>
        <taxon>Arundo</taxon>
    </lineage>
</organism>
<protein>
    <submittedName>
        <fullName evidence="1">Uncharacterized protein</fullName>
    </submittedName>
</protein>
<proteinExistence type="predicted"/>
<reference evidence="1" key="1">
    <citation type="submission" date="2014-09" db="EMBL/GenBank/DDBJ databases">
        <authorList>
            <person name="Magalhaes I.L.F."/>
            <person name="Oliveira U."/>
            <person name="Santos F.R."/>
            <person name="Vidigal T.H.D.A."/>
            <person name="Brescovit A.D."/>
            <person name="Santos A.J."/>
        </authorList>
    </citation>
    <scope>NUCLEOTIDE SEQUENCE</scope>
    <source>
        <tissue evidence="1">Shoot tissue taken approximately 20 cm above the soil surface</tissue>
    </source>
</reference>
<dbReference type="AlphaFoldDB" id="A0A0A9ESG6"/>
<name>A0A0A9ESG6_ARUDO</name>
<evidence type="ECO:0000313" key="1">
    <source>
        <dbReference type="EMBL" id="JAE03645.1"/>
    </source>
</evidence>